<gene>
    <name evidence="3" type="ORF">ParKJ_42150</name>
</gene>
<dbReference type="GO" id="GO:0007059">
    <property type="term" value="P:chromosome segregation"/>
    <property type="evidence" value="ECO:0007669"/>
    <property type="project" value="TreeGrafter"/>
</dbReference>
<evidence type="ECO:0000256" key="1">
    <source>
        <dbReference type="SAM" id="MobiDB-lite"/>
    </source>
</evidence>
<dbReference type="Gene3D" id="3.90.1530.10">
    <property type="entry name" value="Conserved hypothetical protein from pyrococcus furiosus pfu- 392566-001, ParB domain"/>
    <property type="match status" value="1"/>
</dbReference>
<accession>A0AAP5UYD1</accession>
<feature type="domain" description="ParB-like N-terminal" evidence="2">
    <location>
        <begin position="66"/>
        <end position="155"/>
    </location>
</feature>
<name>A0AAP5UYD1_9BURK</name>
<protein>
    <submittedName>
        <fullName evidence="3">ParB/RepB/Spo0J family partition protein</fullName>
    </submittedName>
</protein>
<comment type="caution">
    <text evidence="3">The sequence shown here is derived from an EMBL/GenBank/DDBJ whole genome shotgun (WGS) entry which is preliminary data.</text>
</comment>
<dbReference type="InterPro" id="IPR003115">
    <property type="entry name" value="ParB_N"/>
</dbReference>
<dbReference type="PANTHER" id="PTHR33375:SF1">
    <property type="entry name" value="CHROMOSOME-PARTITIONING PROTEIN PARB-RELATED"/>
    <property type="match status" value="1"/>
</dbReference>
<dbReference type="InterPro" id="IPR036086">
    <property type="entry name" value="ParB/Sulfiredoxin_sf"/>
</dbReference>
<dbReference type="PANTHER" id="PTHR33375">
    <property type="entry name" value="CHROMOSOME-PARTITIONING PROTEIN PARB-RELATED"/>
    <property type="match status" value="1"/>
</dbReference>
<proteinExistence type="predicted"/>
<dbReference type="EMBL" id="JANSLM010000037">
    <property type="protein sequence ID" value="MDT8843990.1"/>
    <property type="molecule type" value="Genomic_DNA"/>
</dbReference>
<evidence type="ECO:0000259" key="2">
    <source>
        <dbReference type="SMART" id="SM00470"/>
    </source>
</evidence>
<dbReference type="Pfam" id="PF02195">
    <property type="entry name" value="ParB_N"/>
    <property type="match status" value="1"/>
</dbReference>
<dbReference type="SUPFAM" id="SSF109709">
    <property type="entry name" value="KorB DNA-binding domain-like"/>
    <property type="match status" value="1"/>
</dbReference>
<evidence type="ECO:0000313" key="3">
    <source>
        <dbReference type="EMBL" id="MDT8843990.1"/>
    </source>
</evidence>
<dbReference type="GO" id="GO:0005694">
    <property type="term" value="C:chromosome"/>
    <property type="evidence" value="ECO:0007669"/>
    <property type="project" value="TreeGrafter"/>
</dbReference>
<dbReference type="Proteomes" id="UP001246473">
    <property type="component" value="Unassembled WGS sequence"/>
</dbReference>
<evidence type="ECO:0000313" key="4">
    <source>
        <dbReference type="Proteomes" id="UP001246473"/>
    </source>
</evidence>
<feature type="region of interest" description="Disordered" evidence="1">
    <location>
        <begin position="1"/>
        <end position="33"/>
    </location>
</feature>
<sequence length="322" mass="35615">MGIADHLRKKVGDVKADTPAPSSPSPEKRQGPKTAVGENMIYAGHLHSAQQRIKDLERQLTAATALDVDLALLVEVEGRRRKLTDEQFLELKSNLEKHPLTTPILVRALSNGTYEIVAGHNRVTAYRELGRKTIRANVTDVQEGEIELAAFFSNLLSPSLSDFEKYWNFVRLQTATNISRSEIAEASGLSVSHTHRIFAYDTLPPAAKTWLEKRPERLGSTAAQKLAKATGLGHGDKVVEAVRKLVEDASFTQDQAVAMLHAKPPRTEQPEKLVVKVGKKKVCEVATRNGVVGIRFADAALADRYATEIHEFLQQRLQQTSE</sequence>
<dbReference type="RefSeq" id="WP_315697804.1">
    <property type="nucleotide sequence ID" value="NZ_JANSLM010000037.1"/>
</dbReference>
<dbReference type="SUPFAM" id="SSF110849">
    <property type="entry name" value="ParB/Sulfiredoxin"/>
    <property type="match status" value="1"/>
</dbReference>
<reference evidence="3" key="1">
    <citation type="submission" date="2022-08" db="EMBL/GenBank/DDBJ databases">
        <authorList>
            <person name="Kim S.-J."/>
        </authorList>
    </citation>
    <scope>NUCLEOTIDE SEQUENCE</scope>
    <source>
        <strain evidence="3">KJ</strain>
    </source>
</reference>
<organism evidence="3 4">
    <name type="scientific">Paraburkholderia fungorum</name>
    <dbReference type="NCBI Taxonomy" id="134537"/>
    <lineage>
        <taxon>Bacteria</taxon>
        <taxon>Pseudomonadati</taxon>
        <taxon>Pseudomonadota</taxon>
        <taxon>Betaproteobacteria</taxon>
        <taxon>Burkholderiales</taxon>
        <taxon>Burkholderiaceae</taxon>
        <taxon>Paraburkholderia</taxon>
    </lineage>
</organism>
<dbReference type="AlphaFoldDB" id="A0AAP5UYD1"/>
<dbReference type="SMART" id="SM00470">
    <property type="entry name" value="ParB"/>
    <property type="match status" value="1"/>
</dbReference>
<dbReference type="InterPro" id="IPR050336">
    <property type="entry name" value="Chromosome_partition/occlusion"/>
</dbReference>